<protein>
    <recommendedName>
        <fullName evidence="2">DUF8175 domain-containing protein</fullName>
    </recommendedName>
</protein>
<sequence>MRRTRGTWNTKGTWLAGGVLAAVLALTGYVVLAGGDEDSGTPSKGGATPSASAPGPSATYAPPNDWTEPEQWAALPRGERTDERGSQVGYPHTTEGAVAAAAALNTVSIEGGRDTVDEQMRIYHSYVSKADRSDAHAEEIELAAIQTDKSLHQEMGVPVGEPLPSGAYMRSNVIGFKVVNASKDEVSVWLLSRAAQKGGEMAKESVDYTRILNAVVWEDGDWKLSGAATQRAMGDAQKEQPKIVAPGDAAFNTAGWTAIREAS</sequence>
<dbReference type="Proteomes" id="UP000630718">
    <property type="component" value="Unassembled WGS sequence"/>
</dbReference>
<name>A0A919B1L4_9ACTN</name>
<dbReference type="EMBL" id="BNBI01000025">
    <property type="protein sequence ID" value="GHF35127.1"/>
    <property type="molecule type" value="Genomic_DNA"/>
</dbReference>
<feature type="compositionally biased region" description="Low complexity" evidence="1">
    <location>
        <begin position="45"/>
        <end position="63"/>
    </location>
</feature>
<reference evidence="3" key="2">
    <citation type="submission" date="2020-09" db="EMBL/GenBank/DDBJ databases">
        <authorList>
            <person name="Sun Q."/>
            <person name="Ohkuma M."/>
        </authorList>
    </citation>
    <scope>NUCLEOTIDE SEQUENCE</scope>
    <source>
        <strain evidence="3">JCM 4477</strain>
    </source>
</reference>
<feature type="region of interest" description="Disordered" evidence="1">
    <location>
        <begin position="37"/>
        <end position="69"/>
    </location>
</feature>
<dbReference type="Pfam" id="PF26526">
    <property type="entry name" value="DUF8175"/>
    <property type="match status" value="1"/>
</dbReference>
<evidence type="ECO:0000256" key="1">
    <source>
        <dbReference type="SAM" id="MobiDB-lite"/>
    </source>
</evidence>
<keyword evidence="4" id="KW-1185">Reference proteome</keyword>
<dbReference type="InterPro" id="IPR058488">
    <property type="entry name" value="DUF8175"/>
</dbReference>
<organism evidence="3 4">
    <name type="scientific">Streptomyces fumanus</name>
    <dbReference type="NCBI Taxonomy" id="67302"/>
    <lineage>
        <taxon>Bacteria</taxon>
        <taxon>Bacillati</taxon>
        <taxon>Actinomycetota</taxon>
        <taxon>Actinomycetes</taxon>
        <taxon>Kitasatosporales</taxon>
        <taxon>Streptomycetaceae</taxon>
        <taxon>Streptomyces</taxon>
    </lineage>
</organism>
<comment type="caution">
    <text evidence="3">The sequence shown here is derived from an EMBL/GenBank/DDBJ whole genome shotgun (WGS) entry which is preliminary data.</text>
</comment>
<dbReference type="AlphaFoldDB" id="A0A919B1L4"/>
<reference evidence="3" key="1">
    <citation type="journal article" date="2014" name="Int. J. Syst. Evol. Microbiol.">
        <title>Complete genome sequence of Corynebacterium casei LMG S-19264T (=DSM 44701T), isolated from a smear-ripened cheese.</title>
        <authorList>
            <consortium name="US DOE Joint Genome Institute (JGI-PGF)"/>
            <person name="Walter F."/>
            <person name="Albersmeier A."/>
            <person name="Kalinowski J."/>
            <person name="Ruckert C."/>
        </authorList>
    </citation>
    <scope>NUCLEOTIDE SEQUENCE</scope>
    <source>
        <strain evidence="3">JCM 4477</strain>
    </source>
</reference>
<feature type="domain" description="DUF8175" evidence="2">
    <location>
        <begin position="80"/>
        <end position="231"/>
    </location>
</feature>
<evidence type="ECO:0000313" key="4">
    <source>
        <dbReference type="Proteomes" id="UP000630718"/>
    </source>
</evidence>
<evidence type="ECO:0000259" key="2">
    <source>
        <dbReference type="Pfam" id="PF26526"/>
    </source>
</evidence>
<evidence type="ECO:0000313" key="3">
    <source>
        <dbReference type="EMBL" id="GHF35127.1"/>
    </source>
</evidence>
<proteinExistence type="predicted"/>
<accession>A0A919B1L4</accession>
<dbReference type="RefSeq" id="WP_190208584.1">
    <property type="nucleotide sequence ID" value="NZ_BNBI01000025.1"/>
</dbReference>
<gene>
    <name evidence="3" type="ORF">GCM10018772_70840</name>
</gene>